<dbReference type="PANTHER" id="PTHR28037:SF1">
    <property type="entry name" value="ALCOHOL O-ACETYLTRANSFERASE 1-RELATED"/>
    <property type="match status" value="1"/>
</dbReference>
<gene>
    <name evidence="1" type="ORF">BJX68DRAFT_270793</name>
</gene>
<dbReference type="PANTHER" id="PTHR28037">
    <property type="entry name" value="ALCOHOL O-ACETYLTRANSFERASE 1-RELATED"/>
    <property type="match status" value="1"/>
</dbReference>
<dbReference type="Proteomes" id="UP001610444">
    <property type="component" value="Unassembled WGS sequence"/>
</dbReference>
<protein>
    <recommendedName>
        <fullName evidence="3">Alcohol acetyltransferase</fullName>
    </recommendedName>
</protein>
<comment type="caution">
    <text evidence="1">The sequence shown here is derived from an EMBL/GenBank/DDBJ whole genome shotgun (WGS) entry which is preliminary data.</text>
</comment>
<name>A0ABR4JPX2_9EURO</name>
<proteinExistence type="predicted"/>
<keyword evidence="2" id="KW-1185">Reference proteome</keyword>
<reference evidence="1 2" key="1">
    <citation type="submission" date="2024-07" db="EMBL/GenBank/DDBJ databases">
        <title>Section-level genome sequencing and comparative genomics of Aspergillus sections Usti and Cavernicolus.</title>
        <authorList>
            <consortium name="Lawrence Berkeley National Laboratory"/>
            <person name="Nybo J.L."/>
            <person name="Vesth T.C."/>
            <person name="Theobald S."/>
            <person name="Frisvad J.C."/>
            <person name="Larsen T.O."/>
            <person name="Kjaerboelling I."/>
            <person name="Rothschild-Mancinelli K."/>
            <person name="Lyhne E.K."/>
            <person name="Kogle M.E."/>
            <person name="Barry K."/>
            <person name="Clum A."/>
            <person name="Na H."/>
            <person name="Ledsgaard L."/>
            <person name="Lin J."/>
            <person name="Lipzen A."/>
            <person name="Kuo A."/>
            <person name="Riley R."/>
            <person name="Mondo S."/>
            <person name="LaButti K."/>
            <person name="Haridas S."/>
            <person name="Pangalinan J."/>
            <person name="Salamov A.A."/>
            <person name="Simmons B.A."/>
            <person name="Magnuson J.K."/>
            <person name="Chen J."/>
            <person name="Drula E."/>
            <person name="Henrissat B."/>
            <person name="Wiebenga A."/>
            <person name="Lubbers R.J."/>
            <person name="Gomes A.C."/>
            <person name="Macurrencykelacurrency M.R."/>
            <person name="Stajich J."/>
            <person name="Grigoriev I.V."/>
            <person name="Mortensen U.H."/>
            <person name="De vries R.P."/>
            <person name="Baker S.E."/>
            <person name="Andersen M.R."/>
        </authorList>
    </citation>
    <scope>NUCLEOTIDE SEQUENCE [LARGE SCALE GENOMIC DNA]</scope>
    <source>
        <strain evidence="1 2">CBS 756.74</strain>
    </source>
</reference>
<dbReference type="SUPFAM" id="SSF52777">
    <property type="entry name" value="CoA-dependent acyltransferases"/>
    <property type="match status" value="1"/>
</dbReference>
<sequence length="497" mass="55212">MAKSGTVVALSRPIGYLERYYIAQHHVNFHTKVQLTALYKVPKLLILSEDSNGFERLLYAAIAETISHHPIMSAVLEGYGTSKPKWRRLDKINLRKLVTVVDKDTPPMEWIQKEHCLSFDHVDELPLWRIVAAISPESREQEQHVHFNLGGFFFHGIADGISTAAFHLTFLDALNKLAEGEISLSTEPLGVAAIVQAPPDQPLLPNLEMSGSLRLELKFILKTIFKDLIHPTADPQHWSGPVISDSPDPAIPNFRLSSIPWPVVDELVTRCRREQTTITALIVTLLTARIAALHPEYPHFSCSVPYSLRKLTGHGPRDMGCYVSSTRVAFSTSASNDSGFISCAVGDTDEEENAVDNSRVWASARECTRHIRNAVDKRSNHTVSLLKYIADLRKYFLDMRGRERKYSCETTNIGVINGWIAEDGLPVGQASFDRAIFTGNVSRFSGPFCLSICTVKNGLMTIVLGWEQGVVSDETAEGLSAWLEARLMSLAAKSTAM</sequence>
<evidence type="ECO:0000313" key="2">
    <source>
        <dbReference type="Proteomes" id="UP001610444"/>
    </source>
</evidence>
<dbReference type="EMBL" id="JBFXLR010000053">
    <property type="protein sequence ID" value="KAL2842075.1"/>
    <property type="molecule type" value="Genomic_DNA"/>
</dbReference>
<organism evidence="1 2">
    <name type="scientific">Aspergillus pseudodeflectus</name>
    <dbReference type="NCBI Taxonomy" id="176178"/>
    <lineage>
        <taxon>Eukaryota</taxon>
        <taxon>Fungi</taxon>
        <taxon>Dikarya</taxon>
        <taxon>Ascomycota</taxon>
        <taxon>Pezizomycotina</taxon>
        <taxon>Eurotiomycetes</taxon>
        <taxon>Eurotiomycetidae</taxon>
        <taxon>Eurotiales</taxon>
        <taxon>Aspergillaceae</taxon>
        <taxon>Aspergillus</taxon>
        <taxon>Aspergillus subgen. Nidulantes</taxon>
    </lineage>
</organism>
<evidence type="ECO:0000313" key="1">
    <source>
        <dbReference type="EMBL" id="KAL2842075.1"/>
    </source>
</evidence>
<evidence type="ECO:0008006" key="3">
    <source>
        <dbReference type="Google" id="ProtNLM"/>
    </source>
</evidence>
<dbReference type="GeneID" id="98161935"/>
<dbReference type="RefSeq" id="XP_070894886.1">
    <property type="nucleotide sequence ID" value="XM_071046771.1"/>
</dbReference>
<dbReference type="InterPro" id="IPR052058">
    <property type="entry name" value="Alcohol_O-acetyltransferase"/>
</dbReference>
<accession>A0ABR4JPX2</accession>